<proteinExistence type="predicted"/>
<keyword evidence="3" id="KW-1185">Reference proteome</keyword>
<evidence type="ECO:0000313" key="3">
    <source>
        <dbReference type="Proteomes" id="UP001595909"/>
    </source>
</evidence>
<evidence type="ECO:0000256" key="1">
    <source>
        <dbReference type="SAM" id="MobiDB-lite"/>
    </source>
</evidence>
<evidence type="ECO:0000313" key="2">
    <source>
        <dbReference type="EMBL" id="MFC4831963.1"/>
    </source>
</evidence>
<dbReference type="RefSeq" id="WP_274188788.1">
    <property type="nucleotide sequence ID" value="NZ_BAABHN010000012.1"/>
</dbReference>
<gene>
    <name evidence="2" type="ORF">ACFPEL_06030</name>
</gene>
<dbReference type="Proteomes" id="UP001595909">
    <property type="component" value="Unassembled WGS sequence"/>
</dbReference>
<name>A0ABV9RCQ6_9PSEU</name>
<comment type="caution">
    <text evidence="2">The sequence shown here is derived from an EMBL/GenBank/DDBJ whole genome shotgun (WGS) entry which is preliminary data.</text>
</comment>
<sequence>MVDVSRSGGPGPAEPGYAEQSPVAWVVLVADPVTGETDAFGPFDREAAAVDAERRRVEHASEGLDEVLVVTVPLTPPED</sequence>
<protein>
    <submittedName>
        <fullName evidence="2">Uncharacterized protein</fullName>
    </submittedName>
</protein>
<organism evidence="2 3">
    <name type="scientific">Actinomycetospora chibensis</name>
    <dbReference type="NCBI Taxonomy" id="663606"/>
    <lineage>
        <taxon>Bacteria</taxon>
        <taxon>Bacillati</taxon>
        <taxon>Actinomycetota</taxon>
        <taxon>Actinomycetes</taxon>
        <taxon>Pseudonocardiales</taxon>
        <taxon>Pseudonocardiaceae</taxon>
        <taxon>Actinomycetospora</taxon>
    </lineage>
</organism>
<accession>A0ABV9RCQ6</accession>
<reference evidence="3" key="1">
    <citation type="journal article" date="2019" name="Int. J. Syst. Evol. Microbiol.">
        <title>The Global Catalogue of Microorganisms (GCM) 10K type strain sequencing project: providing services to taxonomists for standard genome sequencing and annotation.</title>
        <authorList>
            <consortium name="The Broad Institute Genomics Platform"/>
            <consortium name="The Broad Institute Genome Sequencing Center for Infectious Disease"/>
            <person name="Wu L."/>
            <person name="Ma J."/>
        </authorList>
    </citation>
    <scope>NUCLEOTIDE SEQUENCE [LARGE SCALE GENOMIC DNA]</scope>
    <source>
        <strain evidence="3">CCUG 50347</strain>
    </source>
</reference>
<feature type="region of interest" description="Disordered" evidence="1">
    <location>
        <begin position="1"/>
        <end position="21"/>
    </location>
</feature>
<dbReference type="EMBL" id="JBHSIM010000012">
    <property type="protein sequence ID" value="MFC4831963.1"/>
    <property type="molecule type" value="Genomic_DNA"/>
</dbReference>